<dbReference type="EMBL" id="CAJVPV010007606">
    <property type="protein sequence ID" value="CAG8621128.1"/>
    <property type="molecule type" value="Genomic_DNA"/>
</dbReference>
<evidence type="ECO:0000256" key="1">
    <source>
        <dbReference type="ARBA" id="ARBA00006432"/>
    </source>
</evidence>
<dbReference type="SUPFAM" id="SSF56801">
    <property type="entry name" value="Acetyl-CoA synthetase-like"/>
    <property type="match status" value="1"/>
</dbReference>
<dbReference type="OrthoDB" id="1898221at2759"/>
<sequence length="188" mass="20851">YKVTYGYLVSPIILLLVKDPIAKEYDLSNLRVIVNGAAPLSKSLIDDMLSIHNITVKKYVIGVDYEKESTNGTYCSVEKLLPNIEAKIITENEQGISNSEEANNAAFDGNLYITDCIKEGFQVTPAELEEIITHSAVSDAAVVGFYCEPEATEYPLDCFTLQAGYEQSLELIHKIKNCVADRVALHKR</sequence>
<evidence type="ECO:0000256" key="2">
    <source>
        <dbReference type="ARBA" id="ARBA00022598"/>
    </source>
</evidence>
<dbReference type="Gene3D" id="3.40.50.980">
    <property type="match status" value="1"/>
</dbReference>
<protein>
    <submittedName>
        <fullName evidence="3">10435_t:CDS:1</fullName>
    </submittedName>
</protein>
<proteinExistence type="inferred from homology"/>
<dbReference type="PANTHER" id="PTHR24096">
    <property type="entry name" value="LONG-CHAIN-FATTY-ACID--COA LIGASE"/>
    <property type="match status" value="1"/>
</dbReference>
<reference evidence="3" key="1">
    <citation type="submission" date="2021-06" db="EMBL/GenBank/DDBJ databases">
        <authorList>
            <person name="Kallberg Y."/>
            <person name="Tangrot J."/>
            <person name="Rosling A."/>
        </authorList>
    </citation>
    <scope>NUCLEOTIDE SEQUENCE</scope>
    <source>
        <strain evidence="3">CL551</strain>
    </source>
</reference>
<gene>
    <name evidence="3" type="ORF">AMORRO_LOCUS8668</name>
</gene>
<dbReference type="GO" id="GO:0016405">
    <property type="term" value="F:CoA-ligase activity"/>
    <property type="evidence" value="ECO:0007669"/>
    <property type="project" value="TreeGrafter"/>
</dbReference>
<comment type="similarity">
    <text evidence="1">Belongs to the ATP-dependent AMP-binding enzyme family.</text>
</comment>
<accession>A0A9N9D084</accession>
<comment type="caution">
    <text evidence="3">The sequence shown here is derived from an EMBL/GenBank/DDBJ whole genome shotgun (WGS) entry which is preliminary data.</text>
</comment>
<dbReference type="Gene3D" id="3.30.300.30">
    <property type="match status" value="1"/>
</dbReference>
<dbReference type="Proteomes" id="UP000789342">
    <property type="component" value="Unassembled WGS sequence"/>
</dbReference>
<dbReference type="AlphaFoldDB" id="A0A9N9D084"/>
<dbReference type="PANTHER" id="PTHR24096:SF149">
    <property type="entry name" value="AMP-BINDING DOMAIN-CONTAINING PROTEIN-RELATED"/>
    <property type="match status" value="1"/>
</dbReference>
<evidence type="ECO:0000313" key="4">
    <source>
        <dbReference type="Proteomes" id="UP000789342"/>
    </source>
</evidence>
<evidence type="ECO:0000313" key="3">
    <source>
        <dbReference type="EMBL" id="CAG8621128.1"/>
    </source>
</evidence>
<organism evidence="3 4">
    <name type="scientific">Acaulospora morrowiae</name>
    <dbReference type="NCBI Taxonomy" id="94023"/>
    <lineage>
        <taxon>Eukaryota</taxon>
        <taxon>Fungi</taxon>
        <taxon>Fungi incertae sedis</taxon>
        <taxon>Mucoromycota</taxon>
        <taxon>Glomeromycotina</taxon>
        <taxon>Glomeromycetes</taxon>
        <taxon>Diversisporales</taxon>
        <taxon>Acaulosporaceae</taxon>
        <taxon>Acaulospora</taxon>
    </lineage>
</organism>
<keyword evidence="4" id="KW-1185">Reference proteome</keyword>
<name>A0A9N9D084_9GLOM</name>
<dbReference type="InterPro" id="IPR045851">
    <property type="entry name" value="AMP-bd_C_sf"/>
</dbReference>
<feature type="non-terminal residue" evidence="3">
    <location>
        <position position="1"/>
    </location>
</feature>
<keyword evidence="2" id="KW-0436">Ligase</keyword>